<gene>
    <name evidence="2" type="ORF">BDK89_2288</name>
</gene>
<dbReference type="EMBL" id="SOAU01000001">
    <property type="protein sequence ID" value="TDT16695.1"/>
    <property type="molecule type" value="Genomic_DNA"/>
</dbReference>
<dbReference type="OrthoDB" id="5244717at2"/>
<sequence>MAAWLTQRRLSQNATRLKQLRAELAQLDEQVMYLRSDADDTALRALVSETPGAAQEATQAEKHAAALDKTRRHVVDEIAKLEAKQDELLDRLTGS</sequence>
<evidence type="ECO:0000313" key="2">
    <source>
        <dbReference type="EMBL" id="TDT16695.1"/>
    </source>
</evidence>
<organism evidence="2 3">
    <name type="scientific">Ilumatobacter fluminis</name>
    <dbReference type="NCBI Taxonomy" id="467091"/>
    <lineage>
        <taxon>Bacteria</taxon>
        <taxon>Bacillati</taxon>
        <taxon>Actinomycetota</taxon>
        <taxon>Acidimicrobiia</taxon>
        <taxon>Acidimicrobiales</taxon>
        <taxon>Ilumatobacteraceae</taxon>
        <taxon>Ilumatobacter</taxon>
    </lineage>
</organism>
<evidence type="ECO:0000313" key="3">
    <source>
        <dbReference type="Proteomes" id="UP000294558"/>
    </source>
</evidence>
<reference evidence="2 3" key="1">
    <citation type="submission" date="2019-03" db="EMBL/GenBank/DDBJ databases">
        <title>Sequencing the genomes of 1000 actinobacteria strains.</title>
        <authorList>
            <person name="Klenk H.-P."/>
        </authorList>
    </citation>
    <scope>NUCLEOTIDE SEQUENCE [LARGE SCALE GENOMIC DNA]</scope>
    <source>
        <strain evidence="2 3">DSM 18936</strain>
    </source>
</reference>
<dbReference type="RefSeq" id="WP_133869042.1">
    <property type="nucleotide sequence ID" value="NZ_SOAU01000001.1"/>
</dbReference>
<dbReference type="Proteomes" id="UP000294558">
    <property type="component" value="Unassembled WGS sequence"/>
</dbReference>
<name>A0A4R7HZY9_9ACTN</name>
<dbReference type="AlphaFoldDB" id="A0A4R7HZY9"/>
<evidence type="ECO:0000256" key="1">
    <source>
        <dbReference type="SAM" id="Coils"/>
    </source>
</evidence>
<accession>A0A4R7HZY9</accession>
<proteinExistence type="predicted"/>
<comment type="caution">
    <text evidence="2">The sequence shown here is derived from an EMBL/GenBank/DDBJ whole genome shotgun (WGS) entry which is preliminary data.</text>
</comment>
<feature type="coiled-coil region" evidence="1">
    <location>
        <begin position="10"/>
        <end position="37"/>
    </location>
</feature>
<protein>
    <submittedName>
        <fullName evidence="2">Uncharacterized protein</fullName>
    </submittedName>
</protein>
<keyword evidence="1" id="KW-0175">Coiled coil</keyword>
<keyword evidence="3" id="KW-1185">Reference proteome</keyword>